<dbReference type="OrthoDB" id="1936495at2759"/>
<dbReference type="AlphaFoldDB" id="A0A2U1MQ15"/>
<dbReference type="PANTHER" id="PTHR34683:SF2">
    <property type="entry name" value="EXPRESSED PROTEIN"/>
    <property type="match status" value="1"/>
</dbReference>
<evidence type="ECO:0000313" key="2">
    <source>
        <dbReference type="Proteomes" id="UP000245207"/>
    </source>
</evidence>
<reference evidence="1 2" key="1">
    <citation type="journal article" date="2018" name="Mol. Plant">
        <title>The genome of Artemisia annua provides insight into the evolution of Asteraceae family and artemisinin biosynthesis.</title>
        <authorList>
            <person name="Shen Q."/>
            <person name="Zhang L."/>
            <person name="Liao Z."/>
            <person name="Wang S."/>
            <person name="Yan T."/>
            <person name="Shi P."/>
            <person name="Liu M."/>
            <person name="Fu X."/>
            <person name="Pan Q."/>
            <person name="Wang Y."/>
            <person name="Lv Z."/>
            <person name="Lu X."/>
            <person name="Zhang F."/>
            <person name="Jiang W."/>
            <person name="Ma Y."/>
            <person name="Chen M."/>
            <person name="Hao X."/>
            <person name="Li L."/>
            <person name="Tang Y."/>
            <person name="Lv G."/>
            <person name="Zhou Y."/>
            <person name="Sun X."/>
            <person name="Brodelius P.E."/>
            <person name="Rose J.K.C."/>
            <person name="Tang K."/>
        </authorList>
    </citation>
    <scope>NUCLEOTIDE SEQUENCE [LARGE SCALE GENOMIC DNA]</scope>
    <source>
        <strain evidence="2">cv. Huhao1</strain>
        <tissue evidence="1">Leaf</tissue>
    </source>
</reference>
<gene>
    <name evidence="1" type="ORF">CTI12_AA355330</name>
</gene>
<dbReference type="Proteomes" id="UP000245207">
    <property type="component" value="Unassembled WGS sequence"/>
</dbReference>
<comment type="caution">
    <text evidence="1">The sequence shown here is derived from an EMBL/GenBank/DDBJ whole genome shotgun (WGS) entry which is preliminary data.</text>
</comment>
<dbReference type="EMBL" id="PKPP01004653">
    <property type="protein sequence ID" value="PWA63365.1"/>
    <property type="molecule type" value="Genomic_DNA"/>
</dbReference>
<organism evidence="1 2">
    <name type="scientific">Artemisia annua</name>
    <name type="common">Sweet wormwood</name>
    <dbReference type="NCBI Taxonomy" id="35608"/>
    <lineage>
        <taxon>Eukaryota</taxon>
        <taxon>Viridiplantae</taxon>
        <taxon>Streptophyta</taxon>
        <taxon>Embryophyta</taxon>
        <taxon>Tracheophyta</taxon>
        <taxon>Spermatophyta</taxon>
        <taxon>Magnoliopsida</taxon>
        <taxon>eudicotyledons</taxon>
        <taxon>Gunneridae</taxon>
        <taxon>Pentapetalae</taxon>
        <taxon>asterids</taxon>
        <taxon>campanulids</taxon>
        <taxon>Asterales</taxon>
        <taxon>Asteraceae</taxon>
        <taxon>Asteroideae</taxon>
        <taxon>Anthemideae</taxon>
        <taxon>Artemisiinae</taxon>
        <taxon>Artemisia</taxon>
    </lineage>
</organism>
<sequence length="150" mass="16770">MTPSHKDLEHLMSLMLHTFITKELFGLFDGITMGIDLINGWNDNGYDCLKNNVWCTCSISQHFPPFIPPLLHLRCFVGDPVPMKKSSFFAASIAAVSATTAVTGSTINIQTSHQEHGEPSKRDEKNCCSEKFAPRFDGLRFIETLVTAHR</sequence>
<proteinExistence type="predicted"/>
<keyword evidence="2" id="KW-1185">Reference proteome</keyword>
<dbReference type="PANTHER" id="PTHR34683">
    <property type="entry name" value="EXPRESSED PROTEIN-RELATED"/>
    <property type="match status" value="1"/>
</dbReference>
<accession>A0A2U1MQ15</accession>
<name>A0A2U1MQ15_ARTAN</name>
<evidence type="ECO:0000313" key="1">
    <source>
        <dbReference type="EMBL" id="PWA63365.1"/>
    </source>
</evidence>
<protein>
    <submittedName>
        <fullName evidence="1">Uncharacterized protein</fullName>
    </submittedName>
</protein>